<keyword evidence="2" id="KW-0812">Transmembrane</keyword>
<dbReference type="Proteomes" id="UP000474159">
    <property type="component" value="Unassembled WGS sequence"/>
</dbReference>
<evidence type="ECO:0000313" key="3">
    <source>
        <dbReference type="EMBL" id="KAB1075462.1"/>
    </source>
</evidence>
<accession>A0A6L3SVP5</accession>
<evidence type="ECO:0000313" key="4">
    <source>
        <dbReference type="Proteomes" id="UP000474159"/>
    </source>
</evidence>
<organism evidence="3 4">
    <name type="scientific">Methylobacterium soli</name>
    <dbReference type="NCBI Taxonomy" id="553447"/>
    <lineage>
        <taxon>Bacteria</taxon>
        <taxon>Pseudomonadati</taxon>
        <taxon>Pseudomonadota</taxon>
        <taxon>Alphaproteobacteria</taxon>
        <taxon>Hyphomicrobiales</taxon>
        <taxon>Methylobacteriaceae</taxon>
        <taxon>Methylobacterium</taxon>
    </lineage>
</organism>
<evidence type="ECO:0000256" key="1">
    <source>
        <dbReference type="SAM" id="MobiDB-lite"/>
    </source>
</evidence>
<evidence type="ECO:0000256" key="2">
    <source>
        <dbReference type="SAM" id="Phobius"/>
    </source>
</evidence>
<keyword evidence="4" id="KW-1185">Reference proteome</keyword>
<keyword evidence="2" id="KW-0472">Membrane</keyword>
<feature type="region of interest" description="Disordered" evidence="1">
    <location>
        <begin position="1"/>
        <end position="26"/>
    </location>
</feature>
<feature type="transmembrane region" description="Helical" evidence="2">
    <location>
        <begin position="67"/>
        <end position="86"/>
    </location>
</feature>
<keyword evidence="2" id="KW-1133">Transmembrane helix</keyword>
<comment type="caution">
    <text evidence="3">The sequence shown here is derived from an EMBL/GenBank/DDBJ whole genome shotgun (WGS) entry which is preliminary data.</text>
</comment>
<protein>
    <submittedName>
        <fullName evidence="3">Uncharacterized protein</fullName>
    </submittedName>
</protein>
<reference evidence="3 4" key="1">
    <citation type="submission" date="2019-09" db="EMBL/GenBank/DDBJ databases">
        <title>YIM 48816 draft genome.</title>
        <authorList>
            <person name="Jiang L."/>
        </authorList>
    </citation>
    <scope>NUCLEOTIDE SEQUENCE [LARGE SCALE GENOMIC DNA]</scope>
    <source>
        <strain evidence="3 4">YIM 48816</strain>
    </source>
</reference>
<gene>
    <name evidence="3" type="ORF">F6X53_24915</name>
</gene>
<dbReference type="EMBL" id="VZZK01000034">
    <property type="protein sequence ID" value="KAB1075462.1"/>
    <property type="molecule type" value="Genomic_DNA"/>
</dbReference>
<sequence>MTKYARTTPAAAQERANPSAPRAPRGAVRELGGCGASHVEAWKAVSPVRPDTTHVRALRFLDVGGELLAAFVLIAGGAGVVGLASLL</sequence>
<proteinExistence type="predicted"/>
<dbReference type="OrthoDB" id="7996430at2"/>
<name>A0A6L3SVP5_9HYPH</name>
<dbReference type="AlphaFoldDB" id="A0A6L3SVP5"/>